<reference evidence="2 3" key="1">
    <citation type="journal article" date="1994" name="Int. J. Syst. Bacteriol.">
        <title>Phylogenetic positions of novel aerobic, bacteriochlorophyll a-containing bacteria and description of Roseococcus thiosulfatophilus gen. nov., sp. nov., Erythromicrobium ramosum gen. nov., sp. nov., and Erythrobacter litoralis sp. nov.</title>
        <authorList>
            <person name="Yurkov V."/>
            <person name="Stackebrandt E."/>
            <person name="Holmes A."/>
            <person name="Fuerst J.A."/>
            <person name="Hugenholtz P."/>
            <person name="Golecki J."/>
            <person name="Gad'on N."/>
            <person name="Gorlenko V.M."/>
            <person name="Kompantseva E.I."/>
            <person name="Drews G."/>
        </authorList>
    </citation>
    <scope>NUCLEOTIDE SEQUENCE [LARGE SCALE GENOMIC DNA]</scope>
    <source>
        <strain evidence="2 3">KR-99</strain>
    </source>
</reference>
<gene>
    <name evidence="2" type="ORF">FG486_10720</name>
</gene>
<dbReference type="Proteomes" id="UP000589292">
    <property type="component" value="Unassembled WGS sequence"/>
</dbReference>
<feature type="transmembrane region" description="Helical" evidence="1">
    <location>
        <begin position="54"/>
        <end position="72"/>
    </location>
</feature>
<evidence type="ECO:0000313" key="3">
    <source>
        <dbReference type="Proteomes" id="UP000589292"/>
    </source>
</evidence>
<dbReference type="EMBL" id="VDES01000002">
    <property type="protein sequence ID" value="MBA1374815.1"/>
    <property type="molecule type" value="Genomic_DNA"/>
</dbReference>
<feature type="transmembrane region" description="Helical" evidence="1">
    <location>
        <begin position="27"/>
        <end position="47"/>
    </location>
</feature>
<accession>A0A7V8RE54</accession>
<keyword evidence="3" id="KW-1185">Reference proteome</keyword>
<dbReference type="RefSeq" id="WP_060977173.1">
    <property type="nucleotide sequence ID" value="NZ_BAAAGB010000001.1"/>
</dbReference>
<keyword evidence="1" id="KW-0472">Membrane</keyword>
<evidence type="ECO:0000256" key="1">
    <source>
        <dbReference type="SAM" id="Phobius"/>
    </source>
</evidence>
<name>A0A7V8RE54_9SPHN</name>
<comment type="caution">
    <text evidence="2">The sequence shown here is derived from an EMBL/GenBank/DDBJ whole genome shotgun (WGS) entry which is preliminary data.</text>
</comment>
<dbReference type="AlphaFoldDB" id="A0A7V8RE54"/>
<organism evidence="2 3">
    <name type="scientific">Sphingomonas ursincola</name>
    <dbReference type="NCBI Taxonomy" id="56361"/>
    <lineage>
        <taxon>Bacteria</taxon>
        <taxon>Pseudomonadati</taxon>
        <taxon>Pseudomonadota</taxon>
        <taxon>Alphaproteobacteria</taxon>
        <taxon>Sphingomonadales</taxon>
        <taxon>Sphingomonadaceae</taxon>
        <taxon>Sphingomonas</taxon>
    </lineage>
</organism>
<keyword evidence="1" id="KW-1133">Transmembrane helix</keyword>
<protein>
    <submittedName>
        <fullName evidence="2">Uncharacterized protein</fullName>
    </submittedName>
</protein>
<evidence type="ECO:0000313" key="2">
    <source>
        <dbReference type="EMBL" id="MBA1374815.1"/>
    </source>
</evidence>
<keyword evidence="1" id="KW-0812">Transmembrane</keyword>
<proteinExistence type="predicted"/>
<sequence length="73" mass="7560">MLNILSIIIGLVALLLAIPAFLPLLGALNWLIVPIALVGVLLGFLSSSNTGRNLCLIVLVVCIIRLSLGGGIL</sequence>